<reference evidence="2 3" key="1">
    <citation type="submission" date="2017-05" db="EMBL/GenBank/DDBJ databases">
        <title>Genomic insights into alkan degradation activity of Oleiphilus messinensis.</title>
        <authorList>
            <person name="Kozyavkin S.A."/>
            <person name="Slesarev A.I."/>
            <person name="Golyshin P.N."/>
            <person name="Korzhenkov A."/>
            <person name="Golyshina O.N."/>
            <person name="Toshchakov S.V."/>
        </authorList>
    </citation>
    <scope>NUCLEOTIDE SEQUENCE [LARGE SCALE GENOMIC DNA]</scope>
    <source>
        <strain evidence="2 3">ME102</strain>
    </source>
</reference>
<dbReference type="AlphaFoldDB" id="A0A1Y0IG07"/>
<sequence length="117" mass="12920">MDISRFNHFFSTPVSAEETETVPLELAETVSESLGGAQIGSRYPETPDAVQSGQYDSNSRLQETATDEHFLRRIIDHQTTAARPVYLDHSDLDALLTQQDLDALVNYVLSGAPPNEV</sequence>
<evidence type="ECO:0000313" key="3">
    <source>
        <dbReference type="Proteomes" id="UP000196027"/>
    </source>
</evidence>
<dbReference type="RefSeq" id="WP_157678647.1">
    <property type="nucleotide sequence ID" value="NZ_CP021425.1"/>
</dbReference>
<dbReference type="EMBL" id="CP021425">
    <property type="protein sequence ID" value="ARU59447.1"/>
    <property type="molecule type" value="Genomic_DNA"/>
</dbReference>
<name>A0A1Y0IG07_9GAMM</name>
<protein>
    <submittedName>
        <fullName evidence="2">Uncharacterized protein</fullName>
    </submittedName>
</protein>
<dbReference type="Proteomes" id="UP000196027">
    <property type="component" value="Chromosome"/>
</dbReference>
<evidence type="ECO:0000313" key="2">
    <source>
        <dbReference type="EMBL" id="ARU59447.1"/>
    </source>
</evidence>
<evidence type="ECO:0000256" key="1">
    <source>
        <dbReference type="SAM" id="MobiDB-lite"/>
    </source>
</evidence>
<gene>
    <name evidence="2" type="ORF">OLMES_5467</name>
</gene>
<accession>A0A1Y0IG07</accession>
<feature type="compositionally biased region" description="Polar residues" evidence="1">
    <location>
        <begin position="49"/>
        <end position="63"/>
    </location>
</feature>
<dbReference type="KEGG" id="ome:OLMES_5467"/>
<keyword evidence="3" id="KW-1185">Reference proteome</keyword>
<feature type="region of interest" description="Disordered" evidence="1">
    <location>
        <begin position="33"/>
        <end position="63"/>
    </location>
</feature>
<proteinExistence type="predicted"/>
<organism evidence="2 3">
    <name type="scientific">Oleiphilus messinensis</name>
    <dbReference type="NCBI Taxonomy" id="141451"/>
    <lineage>
        <taxon>Bacteria</taxon>
        <taxon>Pseudomonadati</taxon>
        <taxon>Pseudomonadota</taxon>
        <taxon>Gammaproteobacteria</taxon>
        <taxon>Oceanospirillales</taxon>
        <taxon>Oleiphilaceae</taxon>
        <taxon>Oleiphilus</taxon>
    </lineage>
</organism>